<name>A0A9X9A3J5_BACCE</name>
<dbReference type="InterPro" id="IPR001227">
    <property type="entry name" value="Ac_transferase_dom_sf"/>
</dbReference>
<comment type="caution">
    <text evidence="1">The sequence shown here is derived from an EMBL/GenBank/DDBJ whole genome shotgun (WGS) entry which is preliminary data.</text>
</comment>
<dbReference type="GO" id="GO:0016740">
    <property type="term" value="F:transferase activity"/>
    <property type="evidence" value="ECO:0007669"/>
    <property type="project" value="InterPro"/>
</dbReference>
<gene>
    <name evidence="1" type="ORF">FC695_31530</name>
</gene>
<accession>A0A9X9A3J5</accession>
<dbReference type="Proteomes" id="UP000308444">
    <property type="component" value="Unassembled WGS sequence"/>
</dbReference>
<proteinExistence type="predicted"/>
<evidence type="ECO:0000313" key="2">
    <source>
        <dbReference type="Proteomes" id="UP000308444"/>
    </source>
</evidence>
<dbReference type="Gene3D" id="3.30.70.3290">
    <property type="match status" value="1"/>
</dbReference>
<feature type="non-terminal residue" evidence="1">
    <location>
        <position position="123"/>
    </location>
</feature>
<dbReference type="Gene3D" id="3.40.366.10">
    <property type="entry name" value="Malonyl-Coenzyme A Acyl Carrier Protein, domain 2"/>
    <property type="match status" value="1"/>
</dbReference>
<evidence type="ECO:0000313" key="1">
    <source>
        <dbReference type="EMBL" id="TKI92311.1"/>
    </source>
</evidence>
<reference evidence="1 2" key="1">
    <citation type="journal article" date="2019" name="Environ. Microbiol.">
        <title>An active ?-lactamase is a part of an orchestrated cell wall stress resistance network of Bacillus subtilis and related rhizosphere species.</title>
        <authorList>
            <person name="Bucher T."/>
            <person name="Keren-Paz A."/>
            <person name="Hausser J."/>
            <person name="Olender T."/>
            <person name="Cytryn E."/>
            <person name="Kolodkin-Gal I."/>
        </authorList>
    </citation>
    <scope>NUCLEOTIDE SEQUENCE [LARGE SCALE GENOMIC DNA]</scope>
    <source>
        <strain evidence="1 2">I32</strain>
    </source>
</reference>
<dbReference type="AlphaFoldDB" id="A0A9X9A3J5"/>
<dbReference type="EMBL" id="SZOH01002989">
    <property type="protein sequence ID" value="TKI92311.1"/>
    <property type="molecule type" value="Genomic_DNA"/>
</dbReference>
<organism evidence="1 2">
    <name type="scientific">Bacillus cereus</name>
    <dbReference type="NCBI Taxonomy" id="1396"/>
    <lineage>
        <taxon>Bacteria</taxon>
        <taxon>Bacillati</taxon>
        <taxon>Bacillota</taxon>
        <taxon>Bacilli</taxon>
        <taxon>Bacillales</taxon>
        <taxon>Bacillaceae</taxon>
        <taxon>Bacillus</taxon>
        <taxon>Bacillus cereus group</taxon>
    </lineage>
</organism>
<protein>
    <submittedName>
        <fullName evidence="1">Uncharacterized protein</fullName>
    </submittedName>
</protein>
<sequence length="123" mass="14260">LQTGRRPFTYRRAVLCKDIDSAIDNLKTVKDFHVKTQENPELVFVLPSEYSSIIENVKELYQKEPLFLQVFERNMTDAQMYTGKALKEAFFKGTDDSLVEELTFFVCLQSIIDVLIECDVRPS</sequence>
<feature type="non-terminal residue" evidence="1">
    <location>
        <position position="1"/>
    </location>
</feature>